<comment type="caution">
    <text evidence="2">The sequence shown here is derived from an EMBL/GenBank/DDBJ whole genome shotgun (WGS) entry which is preliminary data.</text>
</comment>
<protein>
    <submittedName>
        <fullName evidence="2">Type II toxin-antitoxin system RelE/ParE family toxin</fullName>
    </submittedName>
</protein>
<dbReference type="Gene3D" id="3.30.2310.20">
    <property type="entry name" value="RelE-like"/>
    <property type="match status" value="1"/>
</dbReference>
<evidence type="ECO:0000313" key="2">
    <source>
        <dbReference type="EMBL" id="MBQ0934167.1"/>
    </source>
</evidence>
<dbReference type="InterPro" id="IPR035093">
    <property type="entry name" value="RelE/ParE_toxin_dom_sf"/>
</dbReference>
<keyword evidence="3" id="KW-1185">Reference proteome</keyword>
<evidence type="ECO:0000256" key="1">
    <source>
        <dbReference type="ARBA" id="ARBA00022649"/>
    </source>
</evidence>
<dbReference type="RefSeq" id="WP_210805774.1">
    <property type="nucleotide sequence ID" value="NZ_JAGQDG010000001.1"/>
</dbReference>
<sequence length="104" mass="11728">MSFVVEFSPMAEVDLERLFDFLLDRAESDDDLYRAQAVIDAVRSTAVHQLGSTPFSFRKSGQSPVQRELIIPVGATGYVALYEIVSPSKVVVLALRHQREEDYH</sequence>
<dbReference type="Pfam" id="PF05016">
    <property type="entry name" value="ParE_toxin"/>
    <property type="match status" value="1"/>
</dbReference>
<reference evidence="2 3" key="1">
    <citation type="submission" date="2021-04" db="EMBL/GenBank/DDBJ databases">
        <title>The genome sequence of type strain Ideonella paludis KCTC 32238.</title>
        <authorList>
            <person name="Liu Y."/>
        </authorList>
    </citation>
    <scope>NUCLEOTIDE SEQUENCE [LARGE SCALE GENOMIC DNA]</scope>
    <source>
        <strain evidence="2 3">KCTC 32238</strain>
    </source>
</reference>
<name>A0ABS5DSP7_9BURK</name>
<dbReference type="InterPro" id="IPR007712">
    <property type="entry name" value="RelE/ParE_toxin"/>
</dbReference>
<dbReference type="EMBL" id="JAGQDG010000001">
    <property type="protein sequence ID" value="MBQ0934167.1"/>
    <property type="molecule type" value="Genomic_DNA"/>
</dbReference>
<gene>
    <name evidence="2" type="ORF">KAK11_02425</name>
</gene>
<dbReference type="Proteomes" id="UP000672097">
    <property type="component" value="Unassembled WGS sequence"/>
</dbReference>
<accession>A0ABS5DSP7</accession>
<organism evidence="2 3">
    <name type="scientific">Ideonella paludis</name>
    <dbReference type="NCBI Taxonomy" id="1233411"/>
    <lineage>
        <taxon>Bacteria</taxon>
        <taxon>Pseudomonadati</taxon>
        <taxon>Pseudomonadota</taxon>
        <taxon>Betaproteobacteria</taxon>
        <taxon>Burkholderiales</taxon>
        <taxon>Sphaerotilaceae</taxon>
        <taxon>Ideonella</taxon>
    </lineage>
</organism>
<keyword evidence="1" id="KW-1277">Toxin-antitoxin system</keyword>
<evidence type="ECO:0000313" key="3">
    <source>
        <dbReference type="Proteomes" id="UP000672097"/>
    </source>
</evidence>
<proteinExistence type="predicted"/>